<dbReference type="PANTHER" id="PTHR43156">
    <property type="entry name" value="STAGE II SPORULATION PROTEIN E-RELATED"/>
    <property type="match status" value="1"/>
</dbReference>
<keyword evidence="3 7" id="KW-0812">Transmembrane</keyword>
<feature type="transmembrane region" description="Helical" evidence="7">
    <location>
        <begin position="52"/>
        <end position="69"/>
    </location>
</feature>
<feature type="transmembrane region" description="Helical" evidence="7">
    <location>
        <begin position="226"/>
        <end position="255"/>
    </location>
</feature>
<dbReference type="PANTHER" id="PTHR43156:SF2">
    <property type="entry name" value="STAGE II SPORULATION PROTEIN E"/>
    <property type="match status" value="1"/>
</dbReference>
<evidence type="ECO:0000256" key="1">
    <source>
        <dbReference type="ARBA" id="ARBA00004651"/>
    </source>
</evidence>
<keyword evidence="6 7" id="KW-0472">Membrane</keyword>
<dbReference type="Gene3D" id="3.60.40.10">
    <property type="entry name" value="PPM-type phosphatase domain"/>
    <property type="match status" value="1"/>
</dbReference>
<dbReference type="EMBL" id="JBHTMK010000085">
    <property type="protein sequence ID" value="MFD1374552.1"/>
    <property type="molecule type" value="Genomic_DNA"/>
</dbReference>
<proteinExistence type="predicted"/>
<dbReference type="Proteomes" id="UP001597183">
    <property type="component" value="Unassembled WGS sequence"/>
</dbReference>
<reference evidence="11" key="1">
    <citation type="journal article" date="2019" name="Int. J. Syst. Evol. Microbiol.">
        <title>The Global Catalogue of Microorganisms (GCM) 10K type strain sequencing project: providing services to taxonomists for standard genome sequencing and annotation.</title>
        <authorList>
            <consortium name="The Broad Institute Genomics Platform"/>
            <consortium name="The Broad Institute Genome Sequencing Center for Infectious Disease"/>
            <person name="Wu L."/>
            <person name="Ma J."/>
        </authorList>
    </citation>
    <scope>NUCLEOTIDE SEQUENCE [LARGE SCALE GENOMIC DNA]</scope>
    <source>
        <strain evidence="11">CCM 7526</strain>
    </source>
</reference>
<feature type="domain" description="GAF" evidence="8">
    <location>
        <begin position="330"/>
        <end position="485"/>
    </location>
</feature>
<feature type="transmembrane region" description="Helical" evidence="7">
    <location>
        <begin position="169"/>
        <end position="189"/>
    </location>
</feature>
<accession>A0ABW4AWI2</accession>
<feature type="transmembrane region" description="Helical" evidence="7">
    <location>
        <begin position="134"/>
        <end position="157"/>
    </location>
</feature>
<feature type="transmembrane region" description="Helical" evidence="7">
    <location>
        <begin position="201"/>
        <end position="220"/>
    </location>
</feature>
<comment type="subcellular location">
    <subcellularLocation>
        <location evidence="1">Cell membrane</location>
        <topology evidence="1">Multi-pass membrane protein</topology>
    </subcellularLocation>
</comment>
<sequence length="723" mass="76934">MSDRVSAAADTVTTPTRVASAVRVPLWLVLVMVVTAYGAGASLAFLGFGAPAIVVLFLPAGVTLSALVLNPRRRWPWILAAVAATEIIVDVSHGMSLRWSAGFALANTAEPLVGALLLRRYRPAEVDLRRRRDLVVFLGCCVAAGPLVGAAIGGTLLSASLAVPWPQSFVSFWAGDATGVLTVAGAVLAWRYSPDTGSGTVRWTVSIGAAATATVIGFWPHDVPLFYLPIPVLFALAFSQSLVVTLTAGIAMMVAANLMTSTGHGPWAALDTSAQMITMSLQLFLATTILGAWALVVGVTERDRARRDTSVERAARLRLHALQVLTTDLATAVTSEEIAEAVVRQGIGLIADHGSVALLAPDSADIMLWTSPDRPDDLTFHYQRLPTDTATPHHDVIRTGRRLLHQTQADAMADYPHLVDVYQALDVHSSMCVPIPGDDTGPLGSLAFSFHRDHAADADVLAFAEALASLTGQALDRARVYEREHDATQRLQQALLPDLGSRRDGIQIHADYRPADVAHQVGGDWYDAFAVPQGRIGFAVGDVVGHQLAAAAAMARLQSALRILAQTAPDPARVLDDLSRASALIPDATTATVGYADYDPTTRVLRYACAGHLPPLLVTRDGATYLWDGRSLPLGVGKPTRRHGRVVVPDDAVLVWFTDGLVERVGEHLGENMQRLADAAGSLPDPDAARLCRHILSRMVGDRPLADDTVILCVQFTGAPSGG</sequence>
<evidence type="ECO:0000256" key="7">
    <source>
        <dbReference type="SAM" id="Phobius"/>
    </source>
</evidence>
<dbReference type="SMART" id="SM00065">
    <property type="entry name" value="GAF"/>
    <property type="match status" value="1"/>
</dbReference>
<evidence type="ECO:0000256" key="3">
    <source>
        <dbReference type="ARBA" id="ARBA00022692"/>
    </source>
</evidence>
<dbReference type="InterPro" id="IPR052016">
    <property type="entry name" value="Bact_Sigma-Reg"/>
</dbReference>
<gene>
    <name evidence="10" type="ORF">ACFQ5G_55265</name>
</gene>
<evidence type="ECO:0000256" key="4">
    <source>
        <dbReference type="ARBA" id="ARBA00022801"/>
    </source>
</evidence>
<name>A0ABW4AWI2_9ACTN</name>
<keyword evidence="2" id="KW-1003">Cell membrane</keyword>
<dbReference type="InterPro" id="IPR001932">
    <property type="entry name" value="PPM-type_phosphatase-like_dom"/>
</dbReference>
<evidence type="ECO:0000256" key="5">
    <source>
        <dbReference type="ARBA" id="ARBA00022989"/>
    </source>
</evidence>
<dbReference type="Pfam" id="PF05231">
    <property type="entry name" value="MASE1"/>
    <property type="match status" value="1"/>
</dbReference>
<feature type="domain" description="PPM-type phosphatase" evidence="9">
    <location>
        <begin position="503"/>
        <end position="716"/>
    </location>
</feature>
<dbReference type="SUPFAM" id="SSF81606">
    <property type="entry name" value="PP2C-like"/>
    <property type="match status" value="1"/>
</dbReference>
<comment type="caution">
    <text evidence="10">The sequence shown here is derived from an EMBL/GenBank/DDBJ whole genome shotgun (WGS) entry which is preliminary data.</text>
</comment>
<dbReference type="Pfam" id="PF07228">
    <property type="entry name" value="SpoIIE"/>
    <property type="match status" value="1"/>
</dbReference>
<evidence type="ECO:0000256" key="2">
    <source>
        <dbReference type="ARBA" id="ARBA00022475"/>
    </source>
</evidence>
<dbReference type="RefSeq" id="WP_317795651.1">
    <property type="nucleotide sequence ID" value="NZ_AP028461.1"/>
</dbReference>
<evidence type="ECO:0000259" key="9">
    <source>
        <dbReference type="SMART" id="SM00331"/>
    </source>
</evidence>
<keyword evidence="5 7" id="KW-1133">Transmembrane helix</keyword>
<dbReference type="SMART" id="SM00331">
    <property type="entry name" value="PP2C_SIG"/>
    <property type="match status" value="1"/>
</dbReference>
<protein>
    <submittedName>
        <fullName evidence="10">SpoIIE family protein phosphatase</fullName>
    </submittedName>
</protein>
<feature type="transmembrane region" description="Helical" evidence="7">
    <location>
        <begin position="26"/>
        <end position="46"/>
    </location>
</feature>
<keyword evidence="11" id="KW-1185">Reference proteome</keyword>
<dbReference type="InterPro" id="IPR003018">
    <property type="entry name" value="GAF"/>
</dbReference>
<feature type="transmembrane region" description="Helical" evidence="7">
    <location>
        <begin position="276"/>
        <end position="296"/>
    </location>
</feature>
<organism evidence="10 11">
    <name type="scientific">Actinoplanes sichuanensis</name>
    <dbReference type="NCBI Taxonomy" id="512349"/>
    <lineage>
        <taxon>Bacteria</taxon>
        <taxon>Bacillati</taxon>
        <taxon>Actinomycetota</taxon>
        <taxon>Actinomycetes</taxon>
        <taxon>Micromonosporales</taxon>
        <taxon>Micromonosporaceae</taxon>
        <taxon>Actinoplanes</taxon>
    </lineage>
</organism>
<dbReference type="Gene3D" id="3.30.450.40">
    <property type="match status" value="1"/>
</dbReference>
<evidence type="ECO:0000313" key="11">
    <source>
        <dbReference type="Proteomes" id="UP001597183"/>
    </source>
</evidence>
<keyword evidence="4" id="KW-0378">Hydrolase</keyword>
<dbReference type="InterPro" id="IPR029016">
    <property type="entry name" value="GAF-like_dom_sf"/>
</dbReference>
<evidence type="ECO:0000313" key="10">
    <source>
        <dbReference type="EMBL" id="MFD1374552.1"/>
    </source>
</evidence>
<evidence type="ECO:0000256" key="6">
    <source>
        <dbReference type="ARBA" id="ARBA00023136"/>
    </source>
</evidence>
<dbReference type="Pfam" id="PF13185">
    <property type="entry name" value="GAF_2"/>
    <property type="match status" value="1"/>
</dbReference>
<evidence type="ECO:0000259" key="8">
    <source>
        <dbReference type="SMART" id="SM00065"/>
    </source>
</evidence>
<dbReference type="InterPro" id="IPR007895">
    <property type="entry name" value="MASE1"/>
</dbReference>
<dbReference type="InterPro" id="IPR036457">
    <property type="entry name" value="PPM-type-like_dom_sf"/>
</dbReference>
<dbReference type="SUPFAM" id="SSF55781">
    <property type="entry name" value="GAF domain-like"/>
    <property type="match status" value="1"/>
</dbReference>